<dbReference type="InterPro" id="IPR015847">
    <property type="entry name" value="ExoRNase_PH_dom2"/>
</dbReference>
<keyword evidence="3 8" id="KW-0820">tRNA-binding</keyword>
<reference evidence="11 12" key="2">
    <citation type="journal article" date="2011" name="Stand. Genomic Sci.">
        <title>Complete genome sequence of Mahella australiensis type strain (50-1 BON).</title>
        <authorList>
            <person name="Sikorski J."/>
            <person name="Teshima H."/>
            <person name="Nolan M."/>
            <person name="Lucas S."/>
            <person name="Hammon N."/>
            <person name="Deshpande S."/>
            <person name="Cheng J.F."/>
            <person name="Pitluck S."/>
            <person name="Liolios K."/>
            <person name="Pagani I."/>
            <person name="Ivanova N."/>
            <person name="Huntemann M."/>
            <person name="Mavromatis K."/>
            <person name="Ovchinikova G."/>
            <person name="Pati A."/>
            <person name="Tapia R."/>
            <person name="Han C."/>
            <person name="Goodwin L."/>
            <person name="Chen A."/>
            <person name="Palaniappan K."/>
            <person name="Land M."/>
            <person name="Hauser L."/>
            <person name="Ngatchou-Djao O.D."/>
            <person name="Rohde M."/>
            <person name="Pukall R."/>
            <person name="Spring S."/>
            <person name="Abt B."/>
            <person name="Goker M."/>
            <person name="Detter J.C."/>
            <person name="Woyke T."/>
            <person name="Bristow J."/>
            <person name="Markowitz V."/>
            <person name="Hugenholtz P."/>
            <person name="Eisen J.A."/>
            <person name="Kyrpides N.C."/>
            <person name="Klenk H.P."/>
            <person name="Lapidus A."/>
        </authorList>
    </citation>
    <scope>NUCLEOTIDE SEQUENCE [LARGE SCALE GENOMIC DNA]</scope>
    <source>
        <strain evidence="12">DSM 15567 / CIP 107919 / 50-1 BON</strain>
    </source>
</reference>
<evidence type="ECO:0000313" key="12">
    <source>
        <dbReference type="Proteomes" id="UP000008457"/>
    </source>
</evidence>
<dbReference type="GO" id="GO:0016075">
    <property type="term" value="P:rRNA catabolic process"/>
    <property type="evidence" value="ECO:0007669"/>
    <property type="project" value="UniProtKB-UniRule"/>
</dbReference>
<evidence type="ECO:0000256" key="7">
    <source>
        <dbReference type="ARBA" id="ARBA00022884"/>
    </source>
</evidence>
<keyword evidence="12" id="KW-1185">Reference proteome</keyword>
<dbReference type="GO" id="GO:0031125">
    <property type="term" value="P:rRNA 3'-end processing"/>
    <property type="evidence" value="ECO:0007669"/>
    <property type="project" value="UniProtKB-ARBA"/>
</dbReference>
<evidence type="ECO:0000256" key="5">
    <source>
        <dbReference type="ARBA" id="ARBA00022694"/>
    </source>
</evidence>
<evidence type="ECO:0000259" key="10">
    <source>
        <dbReference type="Pfam" id="PF03725"/>
    </source>
</evidence>
<dbReference type="FunFam" id="3.30.230.70:FF:000003">
    <property type="entry name" value="Ribonuclease PH"/>
    <property type="match status" value="1"/>
</dbReference>
<dbReference type="HOGENOM" id="CLU_050858_0_0_9"/>
<dbReference type="STRING" id="697281.Mahau_0913"/>
<dbReference type="GO" id="GO:0000049">
    <property type="term" value="F:tRNA binding"/>
    <property type="evidence" value="ECO:0007669"/>
    <property type="project" value="UniProtKB-UniRule"/>
</dbReference>
<dbReference type="PROSITE" id="PS01277">
    <property type="entry name" value="RIBONUCLEASE_PH"/>
    <property type="match status" value="1"/>
</dbReference>
<dbReference type="EMBL" id="CP002360">
    <property type="protein sequence ID" value="AEE96111.1"/>
    <property type="molecule type" value="Genomic_DNA"/>
</dbReference>
<dbReference type="SUPFAM" id="SSF55666">
    <property type="entry name" value="Ribonuclease PH domain 2-like"/>
    <property type="match status" value="1"/>
</dbReference>
<evidence type="ECO:0000256" key="2">
    <source>
        <dbReference type="ARBA" id="ARBA00022552"/>
    </source>
</evidence>
<comment type="function">
    <text evidence="8">Phosphorolytic 3'-5' exoribonuclease that plays an important role in tRNA 3'-end maturation. Removes nucleotide residues following the 3'-CCA terminus of tRNAs; can also add nucleotides to the ends of RNA molecules by using nucleoside diphosphates as substrates, but this may not be physiologically important. Probably plays a role in initiation of 16S rRNA degradation (leading to ribosome degradation) during starvation.</text>
</comment>
<comment type="similarity">
    <text evidence="1 8">Belongs to the RNase PH family.</text>
</comment>
<feature type="domain" description="Exoribonuclease phosphorolytic" evidence="10">
    <location>
        <begin position="158"/>
        <end position="223"/>
    </location>
</feature>
<dbReference type="AlphaFoldDB" id="F4A1Z5"/>
<protein>
    <recommendedName>
        <fullName evidence="8">Ribonuclease PH</fullName>
        <shortName evidence="8">RNase PH</shortName>
        <ecNumber evidence="8">2.7.7.56</ecNumber>
    </recommendedName>
    <alternativeName>
        <fullName evidence="8">tRNA nucleotidyltransferase</fullName>
    </alternativeName>
</protein>
<dbReference type="OrthoDB" id="9807456at2"/>
<dbReference type="InterPro" id="IPR002381">
    <property type="entry name" value="RNase_PH_bac-type"/>
</dbReference>
<dbReference type="PANTHER" id="PTHR11953:SF0">
    <property type="entry name" value="EXOSOME COMPLEX COMPONENT RRP41"/>
    <property type="match status" value="1"/>
</dbReference>
<dbReference type="Proteomes" id="UP000008457">
    <property type="component" value="Chromosome"/>
</dbReference>
<dbReference type="KEGG" id="mas:Mahau_0913"/>
<evidence type="ECO:0000256" key="8">
    <source>
        <dbReference type="HAMAP-Rule" id="MF_00564"/>
    </source>
</evidence>
<reference evidence="12" key="1">
    <citation type="submission" date="2010-11" db="EMBL/GenBank/DDBJ databases">
        <title>The complete genome of Mahella australiensis DSM 15567.</title>
        <authorList>
            <consortium name="US DOE Joint Genome Institute (JGI-PGF)"/>
            <person name="Lucas S."/>
            <person name="Copeland A."/>
            <person name="Lapidus A."/>
            <person name="Bruce D."/>
            <person name="Goodwin L."/>
            <person name="Pitluck S."/>
            <person name="Kyrpides N."/>
            <person name="Mavromatis K."/>
            <person name="Pagani I."/>
            <person name="Ivanova N."/>
            <person name="Teshima H."/>
            <person name="Brettin T."/>
            <person name="Detter J.C."/>
            <person name="Han C."/>
            <person name="Tapia R."/>
            <person name="Land M."/>
            <person name="Hauser L."/>
            <person name="Markowitz V."/>
            <person name="Cheng J.-F."/>
            <person name="Hugenholtz P."/>
            <person name="Woyke T."/>
            <person name="Wu D."/>
            <person name="Spring S."/>
            <person name="Pukall R."/>
            <person name="Steenblock K."/>
            <person name="Schneider S."/>
            <person name="Klenk H.-P."/>
            <person name="Eisen J.A."/>
        </authorList>
    </citation>
    <scope>NUCLEOTIDE SEQUENCE [LARGE SCALE GENOMIC DNA]</scope>
    <source>
        <strain evidence="12">DSM 15567 / CIP 107919 / 50-1 BON</strain>
    </source>
</reference>
<sequence length="247" mass="27225">MRAYHRGFDQLRPVTLTRDYLKHPDGSVLIEAGETKIICTAMIEDKVPPFLKGTGKGWITSEYGMLPGSTQARKIRESTRGHIEGRTQEIQRIIGRTLRSVVDISALGERTIWIDCDVIQADGGTRTASITGSFVALAIAINKLFEKKKIERFPISNLVAAVSVGIVDGQIMLDLCYDEDARAQVDMNIAMTDDGRFVEVQGTGEAAPFSRRQMDELINLADKGIQELMALQIDCLGEIADKIGGRK</sequence>
<dbReference type="GO" id="GO:0009022">
    <property type="term" value="F:tRNA nucleotidyltransferase activity"/>
    <property type="evidence" value="ECO:0007669"/>
    <property type="project" value="UniProtKB-UniRule"/>
</dbReference>
<dbReference type="NCBIfam" id="TIGR01966">
    <property type="entry name" value="RNasePH"/>
    <property type="match status" value="1"/>
</dbReference>
<organism evidence="11 12">
    <name type="scientific">Mahella australiensis (strain DSM 15567 / CIP 107919 / 50-1 BON)</name>
    <dbReference type="NCBI Taxonomy" id="697281"/>
    <lineage>
        <taxon>Bacteria</taxon>
        <taxon>Bacillati</taxon>
        <taxon>Bacillota</taxon>
        <taxon>Clostridia</taxon>
        <taxon>Thermoanaerobacterales</taxon>
        <taxon>Thermoanaerobacterales Family IV. Incertae Sedis</taxon>
        <taxon>Mahella</taxon>
    </lineage>
</organism>
<dbReference type="GO" id="GO:0000175">
    <property type="term" value="F:3'-5'-RNA exonuclease activity"/>
    <property type="evidence" value="ECO:0007669"/>
    <property type="project" value="UniProtKB-UniRule"/>
</dbReference>
<dbReference type="eggNOG" id="COG0689">
    <property type="taxonomic scope" value="Bacteria"/>
</dbReference>
<dbReference type="PANTHER" id="PTHR11953">
    <property type="entry name" value="EXOSOME COMPLEX COMPONENT"/>
    <property type="match status" value="1"/>
</dbReference>
<evidence type="ECO:0000256" key="4">
    <source>
        <dbReference type="ARBA" id="ARBA00022679"/>
    </source>
</evidence>
<dbReference type="Gene3D" id="3.30.230.70">
    <property type="entry name" value="GHMP Kinase, N-terminal domain"/>
    <property type="match status" value="1"/>
</dbReference>
<dbReference type="GO" id="GO:0008033">
    <property type="term" value="P:tRNA processing"/>
    <property type="evidence" value="ECO:0007669"/>
    <property type="project" value="UniProtKB-UniRule"/>
</dbReference>
<feature type="binding site" evidence="8">
    <location>
        <position position="86"/>
    </location>
    <ligand>
        <name>phosphate</name>
        <dbReference type="ChEBI" id="CHEBI:43474"/>
        <note>substrate</note>
    </ligand>
</feature>
<dbReference type="Pfam" id="PF01138">
    <property type="entry name" value="RNase_PH"/>
    <property type="match status" value="1"/>
</dbReference>
<evidence type="ECO:0000256" key="3">
    <source>
        <dbReference type="ARBA" id="ARBA00022555"/>
    </source>
</evidence>
<dbReference type="InterPro" id="IPR036345">
    <property type="entry name" value="ExoRNase_PH_dom2_sf"/>
</dbReference>
<dbReference type="InterPro" id="IPR020568">
    <property type="entry name" value="Ribosomal_Su5_D2-typ_SF"/>
</dbReference>
<feature type="binding site" evidence="8">
    <location>
        <begin position="124"/>
        <end position="126"/>
    </location>
    <ligand>
        <name>phosphate</name>
        <dbReference type="ChEBI" id="CHEBI:43474"/>
        <note>substrate</note>
    </ligand>
</feature>
<keyword evidence="5 8" id="KW-0819">tRNA processing</keyword>
<dbReference type="InterPro" id="IPR001247">
    <property type="entry name" value="ExoRNase_PH_dom1"/>
</dbReference>
<accession>F4A1Z5</accession>
<dbReference type="InterPro" id="IPR050080">
    <property type="entry name" value="RNase_PH"/>
</dbReference>
<keyword evidence="6 8" id="KW-0548">Nucleotidyltransferase</keyword>
<evidence type="ECO:0000256" key="1">
    <source>
        <dbReference type="ARBA" id="ARBA00006678"/>
    </source>
</evidence>
<comment type="subunit">
    <text evidence="8">Homohexameric ring arranged as a trimer of dimers.</text>
</comment>
<comment type="catalytic activity">
    <reaction evidence="8">
        <text>tRNA(n+1) + phosphate = tRNA(n) + a ribonucleoside 5'-diphosphate</text>
        <dbReference type="Rhea" id="RHEA:10628"/>
        <dbReference type="Rhea" id="RHEA-COMP:17343"/>
        <dbReference type="Rhea" id="RHEA-COMP:17344"/>
        <dbReference type="ChEBI" id="CHEBI:43474"/>
        <dbReference type="ChEBI" id="CHEBI:57930"/>
        <dbReference type="ChEBI" id="CHEBI:173114"/>
        <dbReference type="EC" id="2.7.7.56"/>
    </reaction>
</comment>
<keyword evidence="2 8" id="KW-0698">rRNA processing</keyword>
<keyword evidence="4 8" id="KW-0808">Transferase</keyword>
<evidence type="ECO:0000256" key="6">
    <source>
        <dbReference type="ARBA" id="ARBA00022695"/>
    </source>
</evidence>
<feature type="domain" description="Exoribonuclease phosphorolytic" evidence="9">
    <location>
        <begin position="10"/>
        <end position="140"/>
    </location>
</feature>
<dbReference type="CDD" id="cd11362">
    <property type="entry name" value="RNase_PH_bact"/>
    <property type="match status" value="1"/>
</dbReference>
<evidence type="ECO:0000313" key="11">
    <source>
        <dbReference type="EMBL" id="AEE96111.1"/>
    </source>
</evidence>
<dbReference type="InterPro" id="IPR027408">
    <property type="entry name" value="PNPase/RNase_PH_dom_sf"/>
</dbReference>
<keyword evidence="7" id="KW-0694">RNA-binding</keyword>
<dbReference type="EC" id="2.7.7.56" evidence="8"/>
<dbReference type="Pfam" id="PF03725">
    <property type="entry name" value="RNase_PH_C"/>
    <property type="match status" value="1"/>
</dbReference>
<dbReference type="InterPro" id="IPR018336">
    <property type="entry name" value="RNase_PH_CS"/>
</dbReference>
<proteinExistence type="inferred from homology"/>
<gene>
    <name evidence="8" type="primary">rph</name>
    <name evidence="11" type="ordered locus">Mahau_0913</name>
</gene>
<name>F4A1Z5_MAHA5</name>
<dbReference type="SUPFAM" id="SSF54211">
    <property type="entry name" value="Ribosomal protein S5 domain 2-like"/>
    <property type="match status" value="1"/>
</dbReference>
<dbReference type="HAMAP" id="MF_00564">
    <property type="entry name" value="RNase_PH"/>
    <property type="match status" value="1"/>
</dbReference>
<evidence type="ECO:0000259" key="9">
    <source>
        <dbReference type="Pfam" id="PF01138"/>
    </source>
</evidence>